<dbReference type="AlphaFoldDB" id="A0A098E4R9"/>
<evidence type="ECO:0000313" key="1">
    <source>
        <dbReference type="EMBL" id="CEF88198.1"/>
    </source>
</evidence>
<reference evidence="1 3" key="3">
    <citation type="journal article" date="2015" name="BMC Genomics">
        <title>The completed genome sequence of the pathogenic ascomycete fungus Fusarium graminearum.</title>
        <authorList>
            <person name="King R."/>
            <person name="Urban M."/>
            <person name="Hammond-Kosack M.C."/>
            <person name="Hassani-Pak K."/>
            <person name="Hammond-Kosack K.E."/>
        </authorList>
    </citation>
    <scope>NUCLEOTIDE SEQUENCE [LARGE SCALE GENOMIC DNA]</scope>
    <source>
        <strain evidence="3">ATCC MYA-4620 / CBS 123657 / FGSC 9075 / NRRL 31084 / PH-1</strain>
        <strain evidence="1">PH-1</strain>
    </source>
</reference>
<name>A0A098E4R9_GIBZE</name>
<reference evidence="2" key="4">
    <citation type="submission" date="2017-01" db="UniProtKB">
        <authorList>
            <consortium name="EnsemblFungi"/>
        </authorList>
    </citation>
    <scope>IDENTIFICATION</scope>
    <source>
        <strain evidence="2">PH-1 / ATCC MYA-4620 / FGSC 9075 / NRRL 31084</strain>
    </source>
</reference>
<reference evidence="2 3" key="2">
    <citation type="journal article" date="2010" name="Nature">
        <title>Comparative genomics reveals mobile pathogenicity chromosomes in Fusarium.</title>
        <authorList>
            <person name="Ma L.J."/>
            <person name="van der Does H.C."/>
            <person name="Borkovich K.A."/>
            <person name="Coleman J.J."/>
            <person name="Daboussi M.J."/>
            <person name="Di Pietro A."/>
            <person name="Dufresne M."/>
            <person name="Freitag M."/>
            <person name="Grabherr M."/>
            <person name="Henrissat B."/>
            <person name="Houterman P.M."/>
            <person name="Kang S."/>
            <person name="Shim W.B."/>
            <person name="Woloshuk C."/>
            <person name="Xie X."/>
            <person name="Xu J.R."/>
            <person name="Antoniw J."/>
            <person name="Baker S.E."/>
            <person name="Bluhm B.H."/>
            <person name="Breakspear A."/>
            <person name="Brown D.W."/>
            <person name="Butchko R.A."/>
            <person name="Chapman S."/>
            <person name="Coulson R."/>
            <person name="Coutinho P.M."/>
            <person name="Danchin E.G."/>
            <person name="Diener A."/>
            <person name="Gale L.R."/>
            <person name="Gardiner D.M."/>
            <person name="Goff S."/>
            <person name="Hammond-Kosack K.E."/>
            <person name="Hilburn K."/>
            <person name="Hua-Van A."/>
            <person name="Jonkers W."/>
            <person name="Kazan K."/>
            <person name="Kodira C.D."/>
            <person name="Koehrsen M."/>
            <person name="Kumar L."/>
            <person name="Lee Y.H."/>
            <person name="Li L."/>
            <person name="Manners J.M."/>
            <person name="Miranda-Saavedra D."/>
            <person name="Mukherjee M."/>
            <person name="Park G."/>
            <person name="Park J."/>
            <person name="Park S.Y."/>
            <person name="Proctor R.H."/>
            <person name="Regev A."/>
            <person name="Ruiz-Roldan M.C."/>
            <person name="Sain D."/>
            <person name="Sakthikumar S."/>
            <person name="Sykes S."/>
            <person name="Schwartz D.C."/>
            <person name="Turgeon B.G."/>
            <person name="Wapinski I."/>
            <person name="Yoder O."/>
            <person name="Young S."/>
            <person name="Zeng Q."/>
            <person name="Zhou S."/>
            <person name="Galagan J."/>
            <person name="Cuomo C.A."/>
            <person name="Kistler H.C."/>
            <person name="Rep M."/>
        </authorList>
    </citation>
    <scope>GENOME REANNOTATION</scope>
    <source>
        <strain evidence="3">ATCC MYA-4620 / CBS 123657 / FGSC 9075 / NRRL 31084 / PH-1</strain>
        <strain evidence="2">PH-1 / ATCC MYA-4620 / FGSC 9075 / NRRL 31084</strain>
    </source>
</reference>
<dbReference type="EnsemblFungi" id="CEF88198">
    <property type="protein sequence ID" value="CEF88198"/>
    <property type="gene ID" value="FGRRES_17647"/>
</dbReference>
<accession>A0A0E0SP35</accession>
<reference evidence="2 3" key="1">
    <citation type="journal article" date="2007" name="Science">
        <title>The Fusarium graminearum genome reveals a link between localized polymorphism and pathogen specialization.</title>
        <authorList>
            <person name="Cuomo C.A."/>
            <person name="Gueldener U."/>
            <person name="Xu J.-R."/>
            <person name="Trail F."/>
            <person name="Turgeon B.G."/>
            <person name="Di Pietro A."/>
            <person name="Walton J.D."/>
            <person name="Ma L.-J."/>
            <person name="Baker S.E."/>
            <person name="Rep M."/>
            <person name="Adam G."/>
            <person name="Antoniw J."/>
            <person name="Baldwin T."/>
            <person name="Calvo S.E."/>
            <person name="Chang Y.-L."/>
            <person name="DeCaprio D."/>
            <person name="Gale L.R."/>
            <person name="Gnerre S."/>
            <person name="Goswami R.S."/>
            <person name="Hammond-Kosack K."/>
            <person name="Harris L.J."/>
            <person name="Hilburn K."/>
            <person name="Kennell J.C."/>
            <person name="Kroken S."/>
            <person name="Magnuson J.K."/>
            <person name="Mannhaupt G."/>
            <person name="Mauceli E.W."/>
            <person name="Mewes H.-W."/>
            <person name="Mitterbauer R."/>
            <person name="Muehlbauer G."/>
            <person name="Muensterkoetter M."/>
            <person name="Nelson D."/>
            <person name="O'Donnell K."/>
            <person name="Ouellet T."/>
            <person name="Qi W."/>
            <person name="Quesneville H."/>
            <person name="Roncero M.I.G."/>
            <person name="Seong K.-Y."/>
            <person name="Tetko I.V."/>
            <person name="Urban M."/>
            <person name="Waalwijk C."/>
            <person name="Ward T.J."/>
            <person name="Yao J."/>
            <person name="Birren B.W."/>
            <person name="Kistler H.C."/>
        </authorList>
    </citation>
    <scope>NUCLEOTIDE SEQUENCE [LARGE SCALE GENOMIC DNA]</scope>
    <source>
        <strain evidence="3">ATCC MYA-4620 / CBS 123657 / FGSC 9075 / NRRL 31084 / PH-1</strain>
        <strain evidence="2">PH-1 / ATCC MYA-4620 / FGSC 9075 / NRRL 31084</strain>
    </source>
</reference>
<dbReference type="EMBL" id="HG970334">
    <property type="protein sequence ID" value="CEF88198.1"/>
    <property type="molecule type" value="Genomic_DNA"/>
</dbReference>
<gene>
    <name evidence="1" type="ORF">FGRAMPH1_01T17085</name>
</gene>
<dbReference type="VEuPathDB" id="FungiDB:FGRAMPH1_01G17085"/>
<keyword evidence="3" id="KW-1185">Reference proteome</keyword>
<evidence type="ECO:0000313" key="2">
    <source>
        <dbReference type="EnsemblFungi" id="CEF88198"/>
    </source>
</evidence>
<organism evidence="1 3">
    <name type="scientific">Gibberella zeae (strain ATCC MYA-4620 / CBS 123657 / FGSC 9075 / NRRL 31084 / PH-1)</name>
    <name type="common">Wheat head blight fungus</name>
    <name type="synonym">Fusarium graminearum</name>
    <dbReference type="NCBI Taxonomy" id="229533"/>
    <lineage>
        <taxon>Eukaryota</taxon>
        <taxon>Fungi</taxon>
        <taxon>Dikarya</taxon>
        <taxon>Ascomycota</taxon>
        <taxon>Pezizomycotina</taxon>
        <taxon>Sordariomycetes</taxon>
        <taxon>Hypocreomycetidae</taxon>
        <taxon>Hypocreales</taxon>
        <taxon>Nectriaceae</taxon>
        <taxon>Fusarium</taxon>
    </lineage>
</organism>
<proteinExistence type="predicted"/>
<sequence>MLQPREHNLLTRLFDLACQEHLVEDSIDLVEVEDKVKLADVSEKGIEDLDEEVNGLEECEFVIVCVDAGAEEETGIATIDDLVVTELDKVGLVFLIAGRNEAVDFALELDLLLIAERGVPFGETSLAPEEG</sequence>
<dbReference type="InParanoid" id="A0A098E4R9"/>
<evidence type="ECO:0000313" key="3">
    <source>
        <dbReference type="Proteomes" id="UP000070720"/>
    </source>
</evidence>
<dbReference type="Proteomes" id="UP000070720">
    <property type="component" value="Chromosome 3"/>
</dbReference>
<protein>
    <submittedName>
        <fullName evidence="1">Chromosome 3, complete genome</fullName>
    </submittedName>
</protein>
<accession>A0A098E4R9</accession>